<dbReference type="Proteomes" id="UP001231189">
    <property type="component" value="Unassembled WGS sequence"/>
</dbReference>
<dbReference type="AlphaFoldDB" id="A0AAD8TMM2"/>
<feature type="compositionally biased region" description="Pro residues" evidence="1">
    <location>
        <begin position="196"/>
        <end position="210"/>
    </location>
</feature>
<feature type="compositionally biased region" description="Pro residues" evidence="1">
    <location>
        <begin position="179"/>
        <end position="188"/>
    </location>
</feature>
<organism evidence="2 3">
    <name type="scientific">Lolium multiflorum</name>
    <name type="common">Italian ryegrass</name>
    <name type="synonym">Lolium perenne subsp. multiflorum</name>
    <dbReference type="NCBI Taxonomy" id="4521"/>
    <lineage>
        <taxon>Eukaryota</taxon>
        <taxon>Viridiplantae</taxon>
        <taxon>Streptophyta</taxon>
        <taxon>Embryophyta</taxon>
        <taxon>Tracheophyta</taxon>
        <taxon>Spermatophyta</taxon>
        <taxon>Magnoliopsida</taxon>
        <taxon>Liliopsida</taxon>
        <taxon>Poales</taxon>
        <taxon>Poaceae</taxon>
        <taxon>BOP clade</taxon>
        <taxon>Pooideae</taxon>
        <taxon>Poodae</taxon>
        <taxon>Poeae</taxon>
        <taxon>Poeae Chloroplast Group 2 (Poeae type)</taxon>
        <taxon>Loliodinae</taxon>
        <taxon>Loliinae</taxon>
        <taxon>Lolium</taxon>
    </lineage>
</organism>
<feature type="compositionally biased region" description="Low complexity" evidence="1">
    <location>
        <begin position="211"/>
        <end position="222"/>
    </location>
</feature>
<comment type="caution">
    <text evidence="2">The sequence shown here is derived from an EMBL/GenBank/DDBJ whole genome shotgun (WGS) entry which is preliminary data.</text>
</comment>
<accession>A0AAD8TMM2</accession>
<sequence length="298" mass="31661">MYSGCPWLALFAPSPVHVAVRHERRQPLSSSSVFSMLQYWLGSAFEHLVVFEVGPNIFRLVVASPELASFLVSLDGLLHGQLVALFSMPRSLDALFASGPFLGPMLSPVTSALSLSVPSADGHVNPLPKPRPDLASMPTPSQRETAMCPNPSTTTPHVSRKSRRPPLCLSLLSPGIVPAPPGPMPWPVAPLSTPTRDPPPPPSTPRPAPLPSSGSPPASFPLWAELPRSGHFSPLGALEACAAMDGTPPLTYSQAVASPCKPSPPCPRGTPPPLRNLSRRCHRCLSVDHLVAQCRDPV</sequence>
<feature type="region of interest" description="Disordered" evidence="1">
    <location>
        <begin position="120"/>
        <end position="164"/>
    </location>
</feature>
<protein>
    <submittedName>
        <fullName evidence="2">Uncharacterized protein</fullName>
    </submittedName>
</protein>
<evidence type="ECO:0000313" key="2">
    <source>
        <dbReference type="EMBL" id="KAK1685191.1"/>
    </source>
</evidence>
<reference evidence="2" key="1">
    <citation type="submission" date="2023-07" db="EMBL/GenBank/DDBJ databases">
        <title>A chromosome-level genome assembly of Lolium multiflorum.</title>
        <authorList>
            <person name="Chen Y."/>
            <person name="Copetti D."/>
            <person name="Kolliker R."/>
            <person name="Studer B."/>
        </authorList>
    </citation>
    <scope>NUCLEOTIDE SEQUENCE</scope>
    <source>
        <strain evidence="2">02402/16</strain>
        <tissue evidence="2">Leaf</tissue>
    </source>
</reference>
<feature type="compositionally biased region" description="Pro residues" evidence="1">
    <location>
        <begin position="261"/>
        <end position="272"/>
    </location>
</feature>
<keyword evidence="3" id="KW-1185">Reference proteome</keyword>
<gene>
    <name evidence="2" type="ORF">QYE76_046039</name>
</gene>
<feature type="region of interest" description="Disordered" evidence="1">
    <location>
        <begin position="252"/>
        <end position="272"/>
    </location>
</feature>
<feature type="region of interest" description="Disordered" evidence="1">
    <location>
        <begin position="179"/>
        <end position="222"/>
    </location>
</feature>
<feature type="compositionally biased region" description="Polar residues" evidence="1">
    <location>
        <begin position="138"/>
        <end position="157"/>
    </location>
</feature>
<proteinExistence type="predicted"/>
<evidence type="ECO:0000256" key="1">
    <source>
        <dbReference type="SAM" id="MobiDB-lite"/>
    </source>
</evidence>
<evidence type="ECO:0000313" key="3">
    <source>
        <dbReference type="Proteomes" id="UP001231189"/>
    </source>
</evidence>
<dbReference type="EMBL" id="JAUUTY010000002">
    <property type="protein sequence ID" value="KAK1685191.1"/>
    <property type="molecule type" value="Genomic_DNA"/>
</dbReference>
<dbReference type="PRINTS" id="PR01217">
    <property type="entry name" value="PRICHEXTENSN"/>
</dbReference>
<name>A0AAD8TMM2_LOLMU</name>